<feature type="region of interest" description="Disordered" evidence="1">
    <location>
        <begin position="153"/>
        <end position="185"/>
    </location>
</feature>
<comment type="caution">
    <text evidence="2">The sequence shown here is derived from an EMBL/GenBank/DDBJ whole genome shotgun (WGS) entry which is preliminary data.</text>
</comment>
<reference evidence="2 3" key="1">
    <citation type="submission" date="2016-06" db="EMBL/GenBank/DDBJ databases">
        <authorList>
            <person name="Sutton G."/>
            <person name="Brinkac L."/>
            <person name="Sanka R."/>
            <person name="Adams M."/>
            <person name="Lau E."/>
            <person name="Sam S."/>
            <person name="Sreng N."/>
            <person name="Him V."/>
            <person name="Kerleguer A."/>
            <person name="Cheng S."/>
        </authorList>
    </citation>
    <scope>NUCLEOTIDE SEQUENCE [LARGE SCALE GENOMIC DNA]</scope>
    <source>
        <strain evidence="2 3">E2978</strain>
    </source>
</reference>
<gene>
    <name evidence="2" type="ORF">A5672_27185</name>
</gene>
<organism evidence="2 3">
    <name type="scientific">Mycobacterium alsense</name>
    <dbReference type="NCBI Taxonomy" id="324058"/>
    <lineage>
        <taxon>Bacteria</taxon>
        <taxon>Bacillati</taxon>
        <taxon>Actinomycetota</taxon>
        <taxon>Actinomycetes</taxon>
        <taxon>Mycobacteriales</taxon>
        <taxon>Mycobacteriaceae</taxon>
        <taxon>Mycobacterium</taxon>
    </lineage>
</organism>
<sequence length="185" mass="19876">MPTMKAAERERRNAQVLALWLSGATHRAIAAAVGLRSHRSVGNIVVAALGDSGARRELLTGEAFAVWQERTERLFRAHWQLALDGNHRSAELCRKLLANMALVYGLHQEIRGVATQLDAVEAETVPEGGDTDEDGLDLLARMRMDHARALGGVGKSSRLYGPQVGQGTAPPGGRSHVQAQSAGTR</sequence>
<protein>
    <submittedName>
        <fullName evidence="2">Uncharacterized protein</fullName>
    </submittedName>
</protein>
<proteinExistence type="predicted"/>
<dbReference type="Proteomes" id="UP000092086">
    <property type="component" value="Unassembled WGS sequence"/>
</dbReference>
<name>A0ABD6NYF6_9MYCO</name>
<accession>A0ABD6NYF6</accession>
<evidence type="ECO:0000313" key="3">
    <source>
        <dbReference type="Proteomes" id="UP000092086"/>
    </source>
</evidence>
<evidence type="ECO:0000313" key="2">
    <source>
        <dbReference type="EMBL" id="OBG30969.1"/>
    </source>
</evidence>
<dbReference type="RefSeq" id="WP_068213383.1">
    <property type="nucleotide sequence ID" value="NZ_LZIT01000286.1"/>
</dbReference>
<dbReference type="EMBL" id="LZIT01000286">
    <property type="protein sequence ID" value="OBG30969.1"/>
    <property type="molecule type" value="Genomic_DNA"/>
</dbReference>
<dbReference type="AlphaFoldDB" id="A0ABD6NYF6"/>
<evidence type="ECO:0000256" key="1">
    <source>
        <dbReference type="SAM" id="MobiDB-lite"/>
    </source>
</evidence>